<dbReference type="OrthoDB" id="6539735at2"/>
<name>A0A095VB36_9GAMM</name>
<evidence type="ECO:0000313" key="2">
    <source>
        <dbReference type="Proteomes" id="UP000029577"/>
    </source>
</evidence>
<dbReference type="Proteomes" id="UP000029577">
    <property type="component" value="Unassembled WGS sequence"/>
</dbReference>
<evidence type="ECO:0000313" key="1">
    <source>
        <dbReference type="EMBL" id="KGD71925.1"/>
    </source>
</evidence>
<accession>A0A095VB36</accession>
<gene>
    <name evidence="1" type="ORF">HA49_13985</name>
</gene>
<keyword evidence="2" id="KW-1185">Reference proteome</keyword>
<dbReference type="EMBL" id="JPKR02000003">
    <property type="protein sequence ID" value="KGD71925.1"/>
    <property type="molecule type" value="Genomic_DNA"/>
</dbReference>
<dbReference type="eggNOG" id="ENOG50330FS">
    <property type="taxonomic scope" value="Bacteria"/>
</dbReference>
<reference evidence="1" key="1">
    <citation type="submission" date="2014-12" db="EMBL/GenBank/DDBJ databases">
        <title>The draft genome of the Tatumella morbirosei type strain, LMG23360T isolated from pineapple rot.</title>
        <authorList>
            <person name="Smits T.H."/>
            <person name="Palmer M."/>
            <person name="Venter S.N."/>
            <person name="Duffy B."/>
            <person name="Steenkamp E.T."/>
            <person name="Chan W.Y."/>
            <person name="Coutinho T.A."/>
            <person name="Coetzee M.P."/>
            <person name="De Maayer P."/>
        </authorList>
    </citation>
    <scope>NUCLEOTIDE SEQUENCE [LARGE SCALE GENOMIC DNA]</scope>
    <source>
        <strain evidence="1">LMG 23360</strain>
    </source>
</reference>
<protein>
    <submittedName>
        <fullName evidence="1">Uncharacterized protein</fullName>
    </submittedName>
</protein>
<dbReference type="AlphaFoldDB" id="A0A095VB36"/>
<comment type="caution">
    <text evidence="1">The sequence shown here is derived from an EMBL/GenBank/DDBJ whole genome shotgun (WGS) entry which is preliminary data.</text>
</comment>
<sequence length="92" mass="10216">MASIKLTVKRLYALQNERMVNTRATATIFVGEQLIATEEISGLTETPVSKYIHHDLPAGLPVRVEWQTAGIADMTVSEMDVCPCCRHSEPED</sequence>
<proteinExistence type="predicted"/>
<dbReference type="RefSeq" id="WP_038021050.1">
    <property type="nucleotide sequence ID" value="NZ_JPKR02000003.1"/>
</dbReference>
<organism evidence="1 2">
    <name type="scientific">Tatumella morbirosei</name>
    <dbReference type="NCBI Taxonomy" id="642227"/>
    <lineage>
        <taxon>Bacteria</taxon>
        <taxon>Pseudomonadati</taxon>
        <taxon>Pseudomonadota</taxon>
        <taxon>Gammaproteobacteria</taxon>
        <taxon>Enterobacterales</taxon>
        <taxon>Erwiniaceae</taxon>
        <taxon>Tatumella</taxon>
    </lineage>
</organism>